<proteinExistence type="predicted"/>
<evidence type="ECO:0000313" key="1">
    <source>
        <dbReference type="EMBL" id="BBO90710.1"/>
    </source>
</evidence>
<gene>
    <name evidence="1" type="ORF">DSCOOX_38900</name>
</gene>
<accession>A0A5K8AFP6</accession>
<keyword evidence="2" id="KW-1185">Reference proteome</keyword>
<protein>
    <submittedName>
        <fullName evidence="1">Uncharacterized protein</fullName>
    </submittedName>
</protein>
<dbReference type="Proteomes" id="UP000422108">
    <property type="component" value="Chromosome"/>
</dbReference>
<dbReference type="RefSeq" id="WP_155311734.1">
    <property type="nucleotide sequence ID" value="NZ_AP021879.1"/>
</dbReference>
<evidence type="ECO:0000313" key="2">
    <source>
        <dbReference type="Proteomes" id="UP000422108"/>
    </source>
</evidence>
<name>A0A5K8AFP6_9BACT</name>
<reference evidence="1 2" key="1">
    <citation type="submission" date="2019-11" db="EMBL/GenBank/DDBJ databases">
        <title>Comparative genomics of hydrocarbon-degrading Desulfosarcina strains.</title>
        <authorList>
            <person name="Watanabe M."/>
            <person name="Kojima H."/>
            <person name="Fukui M."/>
        </authorList>
    </citation>
    <scope>NUCLEOTIDE SEQUENCE [LARGE SCALE GENOMIC DNA]</scope>
    <source>
        <strain evidence="2">oXyS1</strain>
    </source>
</reference>
<organism evidence="1 2">
    <name type="scientific">Desulfosarcina ovata subsp. ovata</name>
    <dbReference type="NCBI Taxonomy" id="2752305"/>
    <lineage>
        <taxon>Bacteria</taxon>
        <taxon>Pseudomonadati</taxon>
        <taxon>Thermodesulfobacteriota</taxon>
        <taxon>Desulfobacteria</taxon>
        <taxon>Desulfobacterales</taxon>
        <taxon>Desulfosarcinaceae</taxon>
        <taxon>Desulfosarcina</taxon>
    </lineage>
</organism>
<dbReference type="AlphaFoldDB" id="A0A5K8AFP6"/>
<dbReference type="EMBL" id="AP021879">
    <property type="protein sequence ID" value="BBO90710.1"/>
    <property type="molecule type" value="Genomic_DNA"/>
</dbReference>
<sequence length="291" mass="32826">MYIRTIKRKNKDGSVVEYVQLAHNVRHPEKRYPKAEVIYSFGRRDQLDLAALRRLVKSVSRFFDPEEKTDPHATPAPGSAITFVRSRPAGGAYLLRALWNRLEITGCLCEAAKSRVLSPSVSIALFALVARRTLDPFSPVPIRQWASQDVFLGEEIAFQQRHLDRVRELLTTHTGNIQAAVRQSATRLWDLNLDREAGDCTDARGATGDSDPDTPLLADWLSLLLRQVAEVNTGMPWPGIRCAMQRLQLGEFLDAGERVCRFTELTRIQRNILDKLEIDFPQQTPAVNLPA</sequence>